<proteinExistence type="predicted"/>
<dbReference type="Proteomes" id="UP000092950">
    <property type="component" value="Chromosome"/>
</dbReference>
<dbReference type="RefSeq" id="WP_043208079.1">
    <property type="nucleotide sequence ID" value="NZ_CAJGUP010000045.1"/>
</dbReference>
<dbReference type="AlphaFoldDB" id="A0A0J6C5I7"/>
<reference evidence="4 5" key="1">
    <citation type="submission" date="2015-09" db="EMBL/GenBank/DDBJ databases">
        <authorList>
            <person name="Jackson K.R."/>
            <person name="Lunt B.L."/>
            <person name="Fisher J.N.B."/>
            <person name="Gardner A.V."/>
            <person name="Bailey M.E."/>
            <person name="Deus L.M."/>
            <person name="Earl A.S."/>
            <person name="Gibby P.D."/>
            <person name="Hartmann K.A."/>
            <person name="Liu J.E."/>
            <person name="Manci A.M."/>
            <person name="Nielsen D.A."/>
            <person name="Solomon M.B."/>
            <person name="Breakwell D.P."/>
            <person name="Burnett S.H."/>
            <person name="Grose J.H."/>
        </authorList>
    </citation>
    <scope>NUCLEOTIDE SEQUENCE [LARGE SCALE GENOMIC DNA]</scope>
    <source>
        <strain evidence="4 5">2789STDY5608636</strain>
    </source>
</reference>
<evidence type="ECO:0000256" key="1">
    <source>
        <dbReference type="SAM" id="MobiDB-lite"/>
    </source>
</evidence>
<accession>A0A0M7HM53</accession>
<sequence>MPLSLPSPRHAVLAVLLAAGAPAMHAQAADVPADLYARVDRITWGATPETLAQARQQGYEAWLQGQLKPPARPALPREVAARIAALPISTTDAAQAAVALRERSQADKQIKNADAQLQARRDTNKAIRERGEQTRERAVWLALYSPNQLQEHMTWFWMNHFNVWLNKGYVGAVLDDYEARAVRPHALGSFRDLLEATLRSPAMLMYLDNAASRVGKINENYARELLELHTLGVDGGYSQRDVQELARILTGVGVNTSGTPRRAKGAHAADLISEGLFEFNPAAHDYGDKVLLGHPIKGRGWAEVEQALDILASHPATARHISRKLATFFVADAPPEALVDQLSRSFTQSHGDIAAVLRVLFNSPAFAASLKDGKFKDPVHYVYASLRLALHDQPPLSNARAVAALISTLGQPLYGRLTPDGYPLTQNDWAGSGQLNARFEAARAIAAATGTFYREPDQPMPRVKLSRLSEAYGPASPFNQWPAASREAIGQARSVTDANTYLLAAPPFMRR</sequence>
<evidence type="ECO:0000313" key="5">
    <source>
        <dbReference type="Proteomes" id="UP000053096"/>
    </source>
</evidence>
<dbReference type="InterPro" id="IPR014917">
    <property type="entry name" value="DUF1800"/>
</dbReference>
<dbReference type="OrthoDB" id="9772295at2"/>
<evidence type="ECO:0000313" key="6">
    <source>
        <dbReference type="Proteomes" id="UP000092950"/>
    </source>
</evidence>
<feature type="compositionally biased region" description="Basic and acidic residues" evidence="1">
    <location>
        <begin position="119"/>
        <end position="130"/>
    </location>
</feature>
<keyword evidence="2" id="KW-0732">Signal</keyword>
<feature type="signal peptide" evidence="2">
    <location>
        <begin position="1"/>
        <end position="28"/>
    </location>
</feature>
<evidence type="ECO:0000313" key="4">
    <source>
        <dbReference type="EMBL" id="CUJ11096.1"/>
    </source>
</evidence>
<keyword evidence="6" id="KW-1185">Reference proteome</keyword>
<gene>
    <name evidence="3" type="ORF">BBN53_09295</name>
    <name evidence="4" type="ORF">ERS370011_03812</name>
</gene>
<reference evidence="3 6" key="2">
    <citation type="submission" date="2016-07" db="EMBL/GenBank/DDBJ databases">
        <title>Complete genome sequences of Bordetella pseudohinzii.</title>
        <authorList>
            <person name="Spilker T."/>
            <person name="Darrah R."/>
            <person name="LiPuma J.J."/>
        </authorList>
    </citation>
    <scope>NUCLEOTIDE SEQUENCE [LARGE SCALE GENOMIC DNA]</scope>
    <source>
        <strain evidence="3 6">HI4681</strain>
    </source>
</reference>
<dbReference type="EMBL" id="CP016440">
    <property type="protein sequence ID" value="ANY16077.1"/>
    <property type="molecule type" value="Genomic_DNA"/>
</dbReference>
<protein>
    <submittedName>
        <fullName evidence="4">Protein of uncharacterized function (DUF1800)</fullName>
    </submittedName>
</protein>
<feature type="region of interest" description="Disordered" evidence="1">
    <location>
        <begin position="109"/>
        <end position="130"/>
    </location>
</feature>
<organism evidence="4 5">
    <name type="scientific">Bordetella pseudohinzii</name>
    <dbReference type="NCBI Taxonomy" id="1331258"/>
    <lineage>
        <taxon>Bacteria</taxon>
        <taxon>Pseudomonadati</taxon>
        <taxon>Pseudomonadota</taxon>
        <taxon>Betaproteobacteria</taxon>
        <taxon>Burkholderiales</taxon>
        <taxon>Alcaligenaceae</taxon>
        <taxon>Bordetella</taxon>
    </lineage>
</organism>
<accession>A0A0J6C5I7</accession>
<dbReference type="EMBL" id="CYTV01000015">
    <property type="protein sequence ID" value="CUJ11096.1"/>
    <property type="molecule type" value="Genomic_DNA"/>
</dbReference>
<name>A0A0J6C5I7_9BORD</name>
<dbReference type="Pfam" id="PF08811">
    <property type="entry name" value="DUF1800"/>
    <property type="match status" value="1"/>
</dbReference>
<feature type="chain" id="PRO_5005268591" evidence="2">
    <location>
        <begin position="29"/>
        <end position="511"/>
    </location>
</feature>
<dbReference type="KEGG" id="bpdz:BBN53_09295"/>
<evidence type="ECO:0000313" key="3">
    <source>
        <dbReference type="EMBL" id="ANY16077.1"/>
    </source>
</evidence>
<dbReference type="Proteomes" id="UP000053096">
    <property type="component" value="Unassembled WGS sequence"/>
</dbReference>
<evidence type="ECO:0000256" key="2">
    <source>
        <dbReference type="SAM" id="SignalP"/>
    </source>
</evidence>